<dbReference type="Proteomes" id="UP001140234">
    <property type="component" value="Unassembled WGS sequence"/>
</dbReference>
<evidence type="ECO:0000313" key="2">
    <source>
        <dbReference type="Proteomes" id="UP001140234"/>
    </source>
</evidence>
<proteinExistence type="predicted"/>
<sequence>MQRFATPAQPGAPPFMVWSLDLADDGTTPADKSFIRIPAAAGPGCALRFRILVGSTAAADTVLHTNYPLDGSEYERTQFHAKPFSSGSQTDLICEFRIQRPGPYQYYISYKSIDDDGADDGASANPMLERIYGAATERRTPTAYFLVDPQLTLGGSALPLDGIVLQSVGPKWLGPIDGWAAHLAAASALGYNMVHFLPLQQRGGSDSPYSLYDQLELSDDLFAGKPRGRAEKDQRLREALLEM</sequence>
<evidence type="ECO:0000313" key="1">
    <source>
        <dbReference type="EMBL" id="KAJ2768099.1"/>
    </source>
</evidence>
<gene>
    <name evidence="1" type="primary">GDB1_2</name>
    <name evidence="1" type="ORF">IWQ57_003678</name>
</gene>
<keyword evidence="2" id="KW-1185">Reference proteome</keyword>
<reference evidence="1" key="1">
    <citation type="submission" date="2022-07" db="EMBL/GenBank/DDBJ databases">
        <title>Phylogenomic reconstructions and comparative analyses of Kickxellomycotina fungi.</title>
        <authorList>
            <person name="Reynolds N.K."/>
            <person name="Stajich J.E."/>
            <person name="Barry K."/>
            <person name="Grigoriev I.V."/>
            <person name="Crous P."/>
            <person name="Smith M.E."/>
        </authorList>
    </citation>
    <scope>NUCLEOTIDE SEQUENCE</scope>
    <source>
        <strain evidence="1">CBS 109366</strain>
    </source>
</reference>
<comment type="caution">
    <text evidence="1">The sequence shown here is derived from an EMBL/GenBank/DDBJ whole genome shotgun (WGS) entry which is preliminary data.</text>
</comment>
<accession>A0ACC1JV69</accession>
<feature type="non-terminal residue" evidence="1">
    <location>
        <position position="243"/>
    </location>
</feature>
<protein>
    <submittedName>
        <fullName evidence="1">Bifunctional 4-alpha-glucanotransferase/amylo-alpha-1,6-glucosidase</fullName>
    </submittedName>
</protein>
<name>A0ACC1JV69_9FUNG</name>
<organism evidence="1 2">
    <name type="scientific">Coemansia nantahalensis</name>
    <dbReference type="NCBI Taxonomy" id="2789366"/>
    <lineage>
        <taxon>Eukaryota</taxon>
        <taxon>Fungi</taxon>
        <taxon>Fungi incertae sedis</taxon>
        <taxon>Zoopagomycota</taxon>
        <taxon>Kickxellomycotina</taxon>
        <taxon>Kickxellomycetes</taxon>
        <taxon>Kickxellales</taxon>
        <taxon>Kickxellaceae</taxon>
        <taxon>Coemansia</taxon>
    </lineage>
</organism>
<dbReference type="EMBL" id="JANBUJ010001258">
    <property type="protein sequence ID" value="KAJ2768099.1"/>
    <property type="molecule type" value="Genomic_DNA"/>
</dbReference>